<dbReference type="Gene3D" id="3.90.1640.10">
    <property type="entry name" value="inorganic pyrophosphatase (n-terminal core)"/>
    <property type="match status" value="1"/>
</dbReference>
<proteinExistence type="predicted"/>
<dbReference type="InterPro" id="IPR001667">
    <property type="entry name" value="DDH_dom"/>
</dbReference>
<evidence type="ECO:0000313" key="2">
    <source>
        <dbReference type="EMBL" id="HGZ60189.1"/>
    </source>
</evidence>
<feature type="domain" description="DDH" evidence="1">
    <location>
        <begin position="19"/>
        <end position="171"/>
    </location>
</feature>
<organism evidence="2">
    <name type="scientific">Fervidicoccus fontis</name>
    <dbReference type="NCBI Taxonomy" id="683846"/>
    <lineage>
        <taxon>Archaea</taxon>
        <taxon>Thermoproteota</taxon>
        <taxon>Thermoprotei</taxon>
        <taxon>Fervidicoccales</taxon>
        <taxon>Fervidicoccaceae</taxon>
        <taxon>Fervidicoccus</taxon>
    </lineage>
</organism>
<dbReference type="InterPro" id="IPR051319">
    <property type="entry name" value="Oligoribo/pAp-PDE_c-di-AMP_PDE"/>
</dbReference>
<protein>
    <recommendedName>
        <fullName evidence="1">DDH domain-containing protein</fullName>
    </recommendedName>
</protein>
<gene>
    <name evidence="2" type="ORF">ENW83_03155</name>
</gene>
<dbReference type="AlphaFoldDB" id="A0A7J3SMR2"/>
<comment type="caution">
    <text evidence="2">The sequence shown here is derived from an EMBL/GenBank/DDBJ whole genome shotgun (WGS) entry which is preliminary data.</text>
</comment>
<dbReference type="PANTHER" id="PTHR47618">
    <property type="entry name" value="BIFUNCTIONAL OLIGORIBONUCLEASE AND PAP PHOSPHATASE NRNA"/>
    <property type="match status" value="1"/>
</dbReference>
<accession>A0A7J3SMR2</accession>
<dbReference type="EMBL" id="DTLS01000086">
    <property type="protein sequence ID" value="HGZ60189.1"/>
    <property type="molecule type" value="Genomic_DNA"/>
</dbReference>
<reference evidence="2" key="1">
    <citation type="journal article" date="2020" name="mSystems">
        <title>Genome- and Community-Level Interaction Insights into Carbon Utilization and Element Cycling Functions of Hydrothermarchaeota in Hydrothermal Sediment.</title>
        <authorList>
            <person name="Zhou Z."/>
            <person name="Liu Y."/>
            <person name="Xu W."/>
            <person name="Pan J."/>
            <person name="Luo Z.H."/>
            <person name="Li M."/>
        </authorList>
    </citation>
    <scope>NUCLEOTIDE SEQUENCE [LARGE SCALE GENOMIC DNA]</scope>
    <source>
        <strain evidence="2">SpSt-885</strain>
    </source>
</reference>
<dbReference type="SUPFAM" id="SSF64182">
    <property type="entry name" value="DHH phosphoesterases"/>
    <property type="match status" value="1"/>
</dbReference>
<sequence length="334" mass="38440">MNYLLKEELKSLTSRKNSLVIITHRHADLDAIASALSLKENLISYTDLKEEELFVIFPEGASLDAVESLRKCDIELRSYDWSENIDPDILRRSSIIVLDTASEDQLPSYIFDEMKKNRDVLLIDHHQNNTLKAKVFNYYWDPTLASISELIVQLFDREIQVPLAKMLFLGILTDSSRFLRASSLTFKSASKLAKIVEYENVRKCLVKTPEDRSLRLARLKAMQRTIIEEIEDRLITVTYVSSYESDVADFLLKAGSDVSVVFSPKKDQTRVVVKFREGADNVLREKVLGPLRDLMKAEEAGHKDIVIFVFKKPLTKGVIQKYISEFRKAMRNRE</sequence>
<dbReference type="InterPro" id="IPR038763">
    <property type="entry name" value="DHH_sf"/>
</dbReference>
<evidence type="ECO:0000259" key="1">
    <source>
        <dbReference type="Pfam" id="PF01368"/>
    </source>
</evidence>
<dbReference type="Pfam" id="PF01368">
    <property type="entry name" value="DHH"/>
    <property type="match status" value="1"/>
</dbReference>
<name>A0A7J3SMR2_9CREN</name>
<dbReference type="PANTHER" id="PTHR47618:SF1">
    <property type="entry name" value="BIFUNCTIONAL OLIGORIBONUCLEASE AND PAP PHOSPHATASE NRNA"/>
    <property type="match status" value="1"/>
</dbReference>